<organism evidence="2 3">
    <name type="scientific">Mycobacteroides abscessus 1948</name>
    <dbReference type="NCBI Taxonomy" id="1299323"/>
    <lineage>
        <taxon>Bacteria</taxon>
        <taxon>Bacillati</taxon>
        <taxon>Actinomycetota</taxon>
        <taxon>Actinomycetes</taxon>
        <taxon>Mycobacteriales</taxon>
        <taxon>Mycobacteriaceae</taxon>
        <taxon>Mycobacteroides</taxon>
        <taxon>Mycobacteroides abscessus</taxon>
    </lineage>
</organism>
<name>A0A829QMF5_9MYCO</name>
<gene>
    <name evidence="2" type="ORF">I542_3800</name>
</gene>
<sequence>MLNTTFIRRTRFTAAALIGAAALAITASPTALAGPTGTPNALEVIAMLERQGDTVIVSRTGNKPLQMCTVTSVREIQAQYWWTRPRVQNPKPTRRPNAVGTQLIIRTMRVEIRC</sequence>
<dbReference type="Proteomes" id="UP000021210">
    <property type="component" value="Unassembled WGS sequence"/>
</dbReference>
<feature type="signal peptide" evidence="1">
    <location>
        <begin position="1"/>
        <end position="33"/>
    </location>
</feature>
<proteinExistence type="predicted"/>
<protein>
    <recommendedName>
        <fullName evidence="4">Ig-like domain-containing protein</fullName>
    </recommendedName>
</protein>
<accession>A0A829QMF5</accession>
<dbReference type="EMBL" id="JAOH01000002">
    <property type="protein sequence ID" value="EUA63643.1"/>
    <property type="molecule type" value="Genomic_DNA"/>
</dbReference>
<feature type="chain" id="PRO_5032865952" description="Ig-like domain-containing protein" evidence="1">
    <location>
        <begin position="34"/>
        <end position="114"/>
    </location>
</feature>
<dbReference type="AlphaFoldDB" id="A0A829QMF5"/>
<evidence type="ECO:0008006" key="4">
    <source>
        <dbReference type="Google" id="ProtNLM"/>
    </source>
</evidence>
<evidence type="ECO:0000313" key="3">
    <source>
        <dbReference type="Proteomes" id="UP000021210"/>
    </source>
</evidence>
<keyword evidence="1" id="KW-0732">Signal</keyword>
<reference evidence="2 3" key="1">
    <citation type="submission" date="2013-12" db="EMBL/GenBank/DDBJ databases">
        <authorList>
            <person name="Zelazny A."/>
            <person name="Olivier K."/>
            <person name="Holland S."/>
            <person name="Lenaerts A."/>
            <person name="Ordway D."/>
            <person name="DeGroote M.A."/>
            <person name="Parker T."/>
            <person name="Sizemore C."/>
            <person name="Tallon L.J."/>
            <person name="Sadzewicz L.K."/>
            <person name="Sengamalay N."/>
            <person name="Fraser C.M."/>
            <person name="Hine E."/>
            <person name="Shefchek K.A."/>
            <person name="Das S.P."/>
            <person name="Tettelin H."/>
        </authorList>
    </citation>
    <scope>NUCLEOTIDE SEQUENCE [LARGE SCALE GENOMIC DNA]</scope>
    <source>
        <strain evidence="2 3">1948</strain>
    </source>
</reference>
<evidence type="ECO:0000256" key="1">
    <source>
        <dbReference type="SAM" id="SignalP"/>
    </source>
</evidence>
<comment type="caution">
    <text evidence="2">The sequence shown here is derived from an EMBL/GenBank/DDBJ whole genome shotgun (WGS) entry which is preliminary data.</text>
</comment>
<evidence type="ECO:0000313" key="2">
    <source>
        <dbReference type="EMBL" id="EUA63643.1"/>
    </source>
</evidence>